<gene>
    <name evidence="8" type="ordered locus">FraEuI1c_1979</name>
</gene>
<reference evidence="8 9" key="1">
    <citation type="submission" date="2010-10" db="EMBL/GenBank/DDBJ databases">
        <title>Complete sequence of Frankia sp. EuI1c.</title>
        <authorList>
            <consortium name="US DOE Joint Genome Institute"/>
            <person name="Lucas S."/>
            <person name="Copeland A."/>
            <person name="Lapidus A."/>
            <person name="Cheng J.-F."/>
            <person name="Bruce D."/>
            <person name="Goodwin L."/>
            <person name="Pitluck S."/>
            <person name="Chertkov O."/>
            <person name="Detter J.C."/>
            <person name="Han C."/>
            <person name="Tapia R."/>
            <person name="Land M."/>
            <person name="Hauser L."/>
            <person name="Jeffries C."/>
            <person name="Kyrpides N."/>
            <person name="Ivanova N."/>
            <person name="Mikhailova N."/>
            <person name="Beauchemin N."/>
            <person name="Sen A."/>
            <person name="Sur S.A."/>
            <person name="Gtari M."/>
            <person name="Wall L."/>
            <person name="Tisa L."/>
            <person name="Woyke T."/>
        </authorList>
    </citation>
    <scope>NUCLEOTIDE SEQUENCE [LARGE SCALE GENOMIC DNA]</scope>
    <source>
        <strain evidence="9">DSM 45817 / CECT 9037 / EuI1c</strain>
    </source>
</reference>
<evidence type="ECO:0000256" key="1">
    <source>
        <dbReference type="ARBA" id="ARBA00001966"/>
    </source>
</evidence>
<feature type="domain" description="Radical SAM core" evidence="7">
    <location>
        <begin position="41"/>
        <end position="281"/>
    </location>
</feature>
<dbReference type="InterPro" id="IPR058240">
    <property type="entry name" value="rSAM_sf"/>
</dbReference>
<dbReference type="PROSITE" id="PS51918">
    <property type="entry name" value="RADICAL_SAM"/>
    <property type="match status" value="1"/>
</dbReference>
<dbReference type="CDD" id="cd01335">
    <property type="entry name" value="Radical_SAM"/>
    <property type="match status" value="1"/>
</dbReference>
<dbReference type="PANTHER" id="PTHR43273:SF8">
    <property type="entry name" value="RADICAL SAM DOMAIN PROTEIN"/>
    <property type="match status" value="1"/>
</dbReference>
<comment type="cofactor">
    <cofactor evidence="1">
        <name>[4Fe-4S] cluster</name>
        <dbReference type="ChEBI" id="CHEBI:49883"/>
    </cofactor>
</comment>
<keyword evidence="2" id="KW-0004">4Fe-4S</keyword>
<evidence type="ECO:0000313" key="9">
    <source>
        <dbReference type="Proteomes" id="UP000002484"/>
    </source>
</evidence>
<name>E3ITY2_PSEI1</name>
<dbReference type="InParanoid" id="E3ITY2"/>
<dbReference type="GO" id="GO:0046872">
    <property type="term" value="F:metal ion binding"/>
    <property type="evidence" value="ECO:0007669"/>
    <property type="project" value="UniProtKB-KW"/>
</dbReference>
<dbReference type="SFLD" id="SFLDG01386">
    <property type="entry name" value="main_SPASM_domain-containing"/>
    <property type="match status" value="1"/>
</dbReference>
<evidence type="ECO:0000256" key="6">
    <source>
        <dbReference type="ARBA" id="ARBA00023014"/>
    </source>
</evidence>
<dbReference type="STRING" id="298654.FraEuI1c_1979"/>
<proteinExistence type="predicted"/>
<dbReference type="PROSITE" id="PS01305">
    <property type="entry name" value="MOAA_NIFB_PQQE"/>
    <property type="match status" value="1"/>
</dbReference>
<keyword evidence="9" id="KW-1185">Reference proteome</keyword>
<accession>E3ITY2</accession>
<dbReference type="GO" id="GO:0051539">
    <property type="term" value="F:4 iron, 4 sulfur cluster binding"/>
    <property type="evidence" value="ECO:0007669"/>
    <property type="project" value="UniProtKB-KW"/>
</dbReference>
<dbReference type="InterPro" id="IPR026335">
    <property type="entry name" value="rSAM_SPASM_FxsB"/>
</dbReference>
<dbReference type="InterPro" id="IPR007197">
    <property type="entry name" value="rSAM"/>
</dbReference>
<dbReference type="InterPro" id="IPR000385">
    <property type="entry name" value="MoaA_NifB_PqqE_Fe-S-bd_CS"/>
</dbReference>
<protein>
    <submittedName>
        <fullName evidence="8">Radical SAM domain protein</fullName>
    </submittedName>
</protein>
<dbReference type="eggNOG" id="COG0641">
    <property type="taxonomic scope" value="Bacteria"/>
</dbReference>
<sequence>MVPAALPWPVPVRGPANAGFIPAADRAAAAWNAPLPPGWTPTPFREFVLKVASRCNLDCDYCYVYHLADQSWRAQPRFMTDETAAATADRVAEHVRTHELEFVNFRLHGGEPLLAGQDRLRRIVRILRERLTPLTEVTVTVQTNGVLLDEPMAAFLLKEDIGVGISLDGDRYANDLHRTYADGRSSYDEVVAAIRMMQRPEFRSHFLGLLCTIQLEADPAQVWGELLRLGVEGADFLLPHGTWENPPPGLTPGDGRTPYADWLIPLFDSWFDAPIRQLSVRTFESLVHLLLGGVGAHESFGLAPVALVVVESDGSYEQVDTLKAVGQGAAASGRTVFTDPLDALFDVPAFVQRQLGLHGLSAECHRCEVVATCGAGLFPHRYRPGGGFTNPTVFCADQYALIVHIQRRVEEALERRGTTLAAVRAG</sequence>
<dbReference type="Proteomes" id="UP000002484">
    <property type="component" value="Chromosome"/>
</dbReference>
<dbReference type="SFLD" id="SFLDS00029">
    <property type="entry name" value="Radical_SAM"/>
    <property type="match status" value="1"/>
</dbReference>
<dbReference type="SFLD" id="SFLDG01067">
    <property type="entry name" value="SPASM/twitch_domain_containing"/>
    <property type="match status" value="1"/>
</dbReference>
<keyword evidence="4" id="KW-0479">Metal-binding</keyword>
<organism evidence="8 9">
    <name type="scientific">Pseudofrankia inefficax (strain DSM 45817 / CECT 9037 / DDB 130130 / EuI1c)</name>
    <name type="common">Frankia inefficax</name>
    <dbReference type="NCBI Taxonomy" id="298654"/>
    <lineage>
        <taxon>Bacteria</taxon>
        <taxon>Bacillati</taxon>
        <taxon>Actinomycetota</taxon>
        <taxon>Actinomycetes</taxon>
        <taxon>Frankiales</taxon>
        <taxon>Frankiaceae</taxon>
        <taxon>Pseudofrankia</taxon>
    </lineage>
</organism>
<evidence type="ECO:0000259" key="7">
    <source>
        <dbReference type="PROSITE" id="PS51918"/>
    </source>
</evidence>
<evidence type="ECO:0000313" key="8">
    <source>
        <dbReference type="EMBL" id="ADP80029.1"/>
    </source>
</evidence>
<evidence type="ECO:0000256" key="4">
    <source>
        <dbReference type="ARBA" id="ARBA00022723"/>
    </source>
</evidence>
<evidence type="ECO:0000256" key="3">
    <source>
        <dbReference type="ARBA" id="ARBA00022691"/>
    </source>
</evidence>
<dbReference type="InterPro" id="IPR013785">
    <property type="entry name" value="Aldolase_TIM"/>
</dbReference>
<dbReference type="SUPFAM" id="SSF102114">
    <property type="entry name" value="Radical SAM enzymes"/>
    <property type="match status" value="1"/>
</dbReference>
<dbReference type="AlphaFoldDB" id="E3ITY2"/>
<keyword evidence="5" id="KW-0408">Iron</keyword>
<dbReference type="PANTHER" id="PTHR43273">
    <property type="entry name" value="ANAEROBIC SULFATASE-MATURATING ENZYME HOMOLOG ASLB-RELATED"/>
    <property type="match status" value="1"/>
</dbReference>
<keyword evidence="3" id="KW-0949">S-adenosyl-L-methionine</keyword>
<dbReference type="KEGG" id="fri:FraEuI1c_1979"/>
<dbReference type="Gene3D" id="3.20.20.70">
    <property type="entry name" value="Aldolase class I"/>
    <property type="match status" value="1"/>
</dbReference>
<keyword evidence="6" id="KW-0411">Iron-sulfur</keyword>
<dbReference type="EMBL" id="CP002299">
    <property type="protein sequence ID" value="ADP80029.1"/>
    <property type="molecule type" value="Genomic_DNA"/>
</dbReference>
<dbReference type="SFLD" id="SFLDG01072">
    <property type="entry name" value="dehydrogenase_like"/>
    <property type="match status" value="1"/>
</dbReference>
<dbReference type="InterPro" id="IPR023867">
    <property type="entry name" value="Sulphatase_maturase_rSAM"/>
</dbReference>
<dbReference type="NCBIfam" id="TIGR04269">
    <property type="entry name" value="SAM_SPASM_FxsB"/>
    <property type="match status" value="1"/>
</dbReference>
<evidence type="ECO:0000256" key="2">
    <source>
        <dbReference type="ARBA" id="ARBA00022485"/>
    </source>
</evidence>
<dbReference type="Pfam" id="PF04055">
    <property type="entry name" value="Radical_SAM"/>
    <property type="match status" value="1"/>
</dbReference>
<evidence type="ECO:0000256" key="5">
    <source>
        <dbReference type="ARBA" id="ARBA00023004"/>
    </source>
</evidence>
<dbReference type="HOGENOM" id="CLU_009273_10_2_11"/>
<dbReference type="GO" id="GO:0016491">
    <property type="term" value="F:oxidoreductase activity"/>
    <property type="evidence" value="ECO:0007669"/>
    <property type="project" value="InterPro"/>
</dbReference>